<dbReference type="PANTHER" id="PTHR44103">
    <property type="entry name" value="PROPROTEIN CONVERTASE P"/>
    <property type="match status" value="1"/>
</dbReference>
<name>A0A2P1PQ84_9GAMM</name>
<dbReference type="EMBL" id="CP027860">
    <property type="protein sequence ID" value="AVP96992.1"/>
    <property type="molecule type" value="Genomic_DNA"/>
</dbReference>
<dbReference type="Pfam" id="PF17963">
    <property type="entry name" value="Big_9"/>
    <property type="match status" value="4"/>
</dbReference>
<dbReference type="InterPro" id="IPR013517">
    <property type="entry name" value="FG-GAP"/>
</dbReference>
<dbReference type="Gene3D" id="2.60.40.2810">
    <property type="match status" value="4"/>
</dbReference>
<dbReference type="NCBIfam" id="NF012211">
    <property type="entry name" value="tand_rpt_95"/>
    <property type="match status" value="4"/>
</dbReference>
<organism evidence="3 4">
    <name type="scientific">Ahniella affigens</name>
    <dbReference type="NCBI Taxonomy" id="2021234"/>
    <lineage>
        <taxon>Bacteria</taxon>
        <taxon>Pseudomonadati</taxon>
        <taxon>Pseudomonadota</taxon>
        <taxon>Gammaproteobacteria</taxon>
        <taxon>Lysobacterales</taxon>
        <taxon>Rhodanobacteraceae</taxon>
        <taxon>Ahniella</taxon>
    </lineage>
</organism>
<dbReference type="Proteomes" id="UP000241074">
    <property type="component" value="Chromosome"/>
</dbReference>
<feature type="transmembrane region" description="Helical" evidence="2">
    <location>
        <begin position="1453"/>
        <end position="1470"/>
    </location>
</feature>
<sequence length="1475" mass="151062">MNQEFWVSGRSAKTQARWQVFGLFASLSCLALVAPGAVARALPFTAHVIDGSVDAARSVEMADLDGDGDLDLVAAANSASPVSWWDNTAGDGSVWTKRQVSSTVSGVPVMQAGDVDGDGDADLVGTSPTSQSILWWANSAGNGSTWTQHTVDAAFSTSVTVDLADMDGDGDTDLVAGTTSGPAIAWWENTAGNGTAWTKRTSGLTITGTVSVSVIDMDRDGDSDLLAASTAADGVVWFENTAGTGLVWTKRTIDTVTSTPVWAEAADLDGDGDWDVLIASAGSTNPVWWENTSGNANAWTRHVLSPASSSGSSMTAADLDQDGDLDLVSTADGTTDTLAWWENTAGDASAFTQRTLATSLNGAAMATVADVDQDGDPDVVAAAFDADDLIWWENQTIHRSATFPSKQLAFDSIGGARELSAADMDRDGDQDLLFSGEISDKVYWSENTAGDGSAWTLHMIDALYEAPVGLDAADIDHDGDLDVMGVGRAADDVVWWQNPSGTGSTWTRVVIDNNYGNAETIAAADVDRDGDLDAVSGSFDHNNVVWWENTAGNGSAWTKHVIDGSFLGPYSVRTADLDNDGDPDVTAASIGGNELAWWENTAGTGLAWTKHSVAAAQTGAHALSIGDIDGDGDLDLVSKGTSATLSWWANPGQATGVWTQIIVGTSESNISHSGVADLDSDGDLDIMMATTFSSRLAWWENTQGDGTSWISRTITTGFNFIYSVDAGDVNGDGRLDLLAAARGLGDIAWWDNRGGQFALATVNQAPARADNGSDVPMLRVHATHRGRSGDSAMALGSFDLQLEDALGTPLTNAQADALLARLTVYLDDGSGAFNPGGDIEVAAVSTFVLNAGGLTLPFAPGQANTQIAAGATRTYFVVAELEATAAAAVPDDLRIRHRTQGTSSAIDAVSNLPLTLEFVANTVSSGLEVNDPPLALDDAASLAEDSSMTGNVINGTLGGADTDEEADPFTVSLIVGPSSGQLIGGLASDGGFTYQPDANFHGTDQFTYVGVDGTATGDLATVTITVTPINDAPVAQNDAVTMPEDSGTVTSNVLDGSAGGQDTDVDQDTLSATIVSGPTSGALLGGLANNGTFTYQPNANFKGMDAFTYQVSDGVTTGNVATVTITVSAVNDAPIAANDTVSLSEDSAGITGNVLDGSLGGLDTDQESNALTAILVSGPQHGALVSGLAPNGTLTYRPNANFAGSDTLTYQVSDGNAMSNIATVSITVLPINDAPIAVDDVLVVLEDSAATNANVLDGSLGGLDTDQESTPLTATLLSGPQHGALVGGLAPNGAFSYAANPDFFGSDSLTYRVSDGDALSNIATVAISVLPVNDAPSFHVNPSASVGANMGLQTVPGFASALSAGPANEGDQALSIVVIGNTNPTLFSTSPQIASDGTLSFAVAPGAAGVAMVTVVLQDDGGTSNGGIDTSIAQSFEILGEAGVVDVPANSQIGLLVLAFVLMLVGFAGLRARGY</sequence>
<dbReference type="Pfam" id="PF13517">
    <property type="entry name" value="FG-GAP_3"/>
    <property type="match status" value="6"/>
</dbReference>
<protein>
    <recommendedName>
        <fullName evidence="5">Tandem-95 repeat protein</fullName>
    </recommendedName>
</protein>
<keyword evidence="1" id="KW-0732">Signal</keyword>
<dbReference type="OrthoDB" id="9813456at2"/>
<evidence type="ECO:0008006" key="5">
    <source>
        <dbReference type="Google" id="ProtNLM"/>
    </source>
</evidence>
<dbReference type="InterPro" id="IPR028994">
    <property type="entry name" value="Integrin_alpha_N"/>
</dbReference>
<accession>A0A2P1PQ84</accession>
<evidence type="ECO:0000256" key="1">
    <source>
        <dbReference type="ARBA" id="ARBA00022729"/>
    </source>
</evidence>
<evidence type="ECO:0000256" key="2">
    <source>
        <dbReference type="SAM" id="Phobius"/>
    </source>
</evidence>
<evidence type="ECO:0000313" key="4">
    <source>
        <dbReference type="Proteomes" id="UP000241074"/>
    </source>
</evidence>
<dbReference type="PANTHER" id="PTHR44103:SF1">
    <property type="entry name" value="PROPROTEIN CONVERTASE P"/>
    <property type="match status" value="1"/>
</dbReference>
<keyword evidence="2" id="KW-1133">Transmembrane helix</keyword>
<reference evidence="3 4" key="2">
    <citation type="submission" date="2018-03" db="EMBL/GenBank/DDBJ databases">
        <authorList>
            <person name="Keele B.F."/>
        </authorList>
    </citation>
    <scope>NUCLEOTIDE SEQUENCE [LARGE SCALE GENOMIC DNA]</scope>
    <source>
        <strain evidence="3 4">D13</strain>
    </source>
</reference>
<dbReference type="SUPFAM" id="SSF69318">
    <property type="entry name" value="Integrin alpha N-terminal domain"/>
    <property type="match status" value="3"/>
</dbReference>
<proteinExistence type="predicted"/>
<keyword evidence="2" id="KW-0472">Membrane</keyword>
<reference evidence="3 4" key="1">
    <citation type="submission" date="2018-03" db="EMBL/GenBank/DDBJ databases">
        <title>Ahniella affigens gen. nov., sp. nov., a gammaproteobacterium isolated from sandy soil near a stream.</title>
        <authorList>
            <person name="Ko Y."/>
            <person name="Kim J.-H."/>
        </authorList>
    </citation>
    <scope>NUCLEOTIDE SEQUENCE [LARGE SCALE GENOMIC DNA]</scope>
    <source>
        <strain evidence="3 4">D13</strain>
    </source>
</reference>
<gene>
    <name evidence="3" type="ORF">C7S18_07185</name>
</gene>
<evidence type="ECO:0000313" key="3">
    <source>
        <dbReference type="EMBL" id="AVP96992.1"/>
    </source>
</evidence>
<keyword evidence="2" id="KW-0812">Transmembrane</keyword>
<keyword evidence="4" id="KW-1185">Reference proteome</keyword>
<dbReference type="RefSeq" id="WP_106890917.1">
    <property type="nucleotide sequence ID" value="NZ_CP027860.1"/>
</dbReference>
<dbReference type="KEGG" id="xba:C7S18_07185"/>
<dbReference type="Gene3D" id="2.130.10.130">
    <property type="entry name" value="Integrin alpha, N-terminal"/>
    <property type="match status" value="3"/>
</dbReference>